<accession>A0A7X0D0A0</accession>
<keyword evidence="3" id="KW-1185">Reference proteome</keyword>
<dbReference type="Proteomes" id="UP000547879">
    <property type="component" value="Unassembled WGS sequence"/>
</dbReference>
<dbReference type="SUPFAM" id="SSF49785">
    <property type="entry name" value="Galactose-binding domain-like"/>
    <property type="match status" value="1"/>
</dbReference>
<dbReference type="AlphaFoldDB" id="A0A7X0D0A0"/>
<dbReference type="GO" id="GO:0016788">
    <property type="term" value="F:hydrolase activity, acting on ester bonds"/>
    <property type="evidence" value="ECO:0007669"/>
    <property type="project" value="UniProtKB-ARBA"/>
</dbReference>
<dbReference type="RefSeq" id="WP_183992624.1">
    <property type="nucleotide sequence ID" value="NZ_BMHW01000002.1"/>
</dbReference>
<dbReference type="SUPFAM" id="SSF52266">
    <property type="entry name" value="SGNH hydrolase"/>
    <property type="match status" value="1"/>
</dbReference>
<evidence type="ECO:0000313" key="2">
    <source>
        <dbReference type="EMBL" id="MBB6162808.1"/>
    </source>
</evidence>
<name>A0A7X0D0A0_9HYPH</name>
<dbReference type="EMBL" id="JACHEG010000002">
    <property type="protein sequence ID" value="MBB6162808.1"/>
    <property type="molecule type" value="Genomic_DNA"/>
</dbReference>
<gene>
    <name evidence="2" type="ORF">HNQ72_002626</name>
</gene>
<dbReference type="InterPro" id="IPR008979">
    <property type="entry name" value="Galactose-bd-like_sf"/>
</dbReference>
<feature type="domain" description="F5/8 type C" evidence="1">
    <location>
        <begin position="325"/>
        <end position="411"/>
    </location>
</feature>
<evidence type="ECO:0000259" key="1">
    <source>
        <dbReference type="Pfam" id="PF00754"/>
    </source>
</evidence>
<evidence type="ECO:0000313" key="3">
    <source>
        <dbReference type="Proteomes" id="UP000547879"/>
    </source>
</evidence>
<sequence>MEQRRAVYYPIARLCLSAITLIDFDSPTTGSLSMPISRLIRAFRGVTDPRGNRDRILAAGDSHSQFWSGYNNLSSEKSVFAGVDLLHVGPATAYGLSKPGTSTRAIEKITDHLDRRREEYGCLLLSFGEIDCRVHIVRNAIINGTSLDVEVAKVVNKYLDAVNSLVKKYDIPCVIWGPIPSSPPGKVNYHPSFPTVGGVLERNYAAKRFNELLAQKVVEGRIEHITVFDHLIDVGYVTRTEVLYDGCHLSNVVMPLAELELRKSLERLGLAEKLSSVLSREWPIAPSINLRNVAIGAKCIPSSVWKGFAPKPFGPKPLGKVHFHTNKDDVPSLTVNLDAAYLIRRVEIDNRSDDHAARAARIAISVSADGKEYTDVYSPDDRIFFGAGDDRLVVEIDLDKPVRFVKIYLREKSYLHLEHVSIWAPSFYA</sequence>
<reference evidence="2 3" key="1">
    <citation type="submission" date="2020-08" db="EMBL/GenBank/DDBJ databases">
        <title>Genomic Encyclopedia of Type Strains, Phase IV (KMG-IV): sequencing the most valuable type-strain genomes for metagenomic binning, comparative biology and taxonomic classification.</title>
        <authorList>
            <person name="Goeker M."/>
        </authorList>
    </citation>
    <scope>NUCLEOTIDE SEQUENCE [LARGE SCALE GENOMIC DNA]</scope>
    <source>
        <strain evidence="2 3">DSM 100734</strain>
    </source>
</reference>
<dbReference type="Gene3D" id="3.40.50.1110">
    <property type="entry name" value="SGNH hydrolase"/>
    <property type="match status" value="1"/>
</dbReference>
<protein>
    <recommendedName>
        <fullName evidence="1">F5/8 type C domain-containing protein</fullName>
    </recommendedName>
</protein>
<dbReference type="Gene3D" id="2.60.120.260">
    <property type="entry name" value="Galactose-binding domain-like"/>
    <property type="match status" value="1"/>
</dbReference>
<dbReference type="InterPro" id="IPR000421">
    <property type="entry name" value="FA58C"/>
</dbReference>
<proteinExistence type="predicted"/>
<comment type="caution">
    <text evidence="2">The sequence shown here is derived from an EMBL/GenBank/DDBJ whole genome shotgun (WGS) entry which is preliminary data.</text>
</comment>
<organism evidence="2 3">
    <name type="scientific">Rhizobium wenxiniae</name>
    <dbReference type="NCBI Taxonomy" id="1737357"/>
    <lineage>
        <taxon>Bacteria</taxon>
        <taxon>Pseudomonadati</taxon>
        <taxon>Pseudomonadota</taxon>
        <taxon>Alphaproteobacteria</taxon>
        <taxon>Hyphomicrobiales</taxon>
        <taxon>Rhizobiaceae</taxon>
        <taxon>Rhizobium/Agrobacterium group</taxon>
        <taxon>Rhizobium</taxon>
    </lineage>
</organism>
<dbReference type="Pfam" id="PF00754">
    <property type="entry name" value="F5_F8_type_C"/>
    <property type="match status" value="1"/>
</dbReference>
<dbReference type="InterPro" id="IPR036514">
    <property type="entry name" value="SGNH_hydro_sf"/>
</dbReference>